<evidence type="ECO:0000259" key="10">
    <source>
        <dbReference type="SMART" id="SM00848"/>
    </source>
</evidence>
<organism evidence="11 12">
    <name type="scientific">Cuscuta australis</name>
    <dbReference type="NCBI Taxonomy" id="267555"/>
    <lineage>
        <taxon>Eukaryota</taxon>
        <taxon>Viridiplantae</taxon>
        <taxon>Streptophyta</taxon>
        <taxon>Embryophyta</taxon>
        <taxon>Tracheophyta</taxon>
        <taxon>Spermatophyta</taxon>
        <taxon>Magnoliopsida</taxon>
        <taxon>eudicotyledons</taxon>
        <taxon>Gunneridae</taxon>
        <taxon>Pentapetalae</taxon>
        <taxon>asterids</taxon>
        <taxon>lamiids</taxon>
        <taxon>Solanales</taxon>
        <taxon>Convolvulaceae</taxon>
        <taxon>Cuscuteae</taxon>
        <taxon>Cuscuta</taxon>
        <taxon>Cuscuta subgen. Grammica</taxon>
        <taxon>Cuscuta sect. Cleistogrammica</taxon>
    </lineage>
</organism>
<proteinExistence type="inferred from homology"/>
<dbReference type="InterPro" id="IPR038765">
    <property type="entry name" value="Papain-like_cys_pep_sf"/>
</dbReference>
<keyword evidence="5" id="KW-0788">Thiol protease</keyword>
<dbReference type="InterPro" id="IPR039417">
    <property type="entry name" value="Peptidase_C1A_papain-like"/>
</dbReference>
<feature type="signal peptide" evidence="8">
    <location>
        <begin position="1"/>
        <end position="24"/>
    </location>
</feature>
<dbReference type="InterPro" id="IPR025660">
    <property type="entry name" value="Pept_his_AS"/>
</dbReference>
<dbReference type="PROSITE" id="PS00640">
    <property type="entry name" value="THIOL_PROTEASE_ASN"/>
    <property type="match status" value="1"/>
</dbReference>
<reference evidence="11 12" key="1">
    <citation type="submission" date="2018-06" db="EMBL/GenBank/DDBJ databases">
        <title>The Genome of Cuscuta australis (Dodder) Provides Insight into the Evolution of Plant Parasitism.</title>
        <authorList>
            <person name="Liu H."/>
        </authorList>
    </citation>
    <scope>NUCLEOTIDE SEQUENCE [LARGE SCALE GENOMIC DNA]</scope>
    <source>
        <strain evidence="12">cv. Yunnan</strain>
        <tissue evidence="11">Vines</tissue>
    </source>
</reference>
<dbReference type="Gene3D" id="3.90.70.10">
    <property type="entry name" value="Cysteine proteinases"/>
    <property type="match status" value="1"/>
</dbReference>
<dbReference type="SUPFAM" id="SSF54001">
    <property type="entry name" value="Cysteine proteinases"/>
    <property type="match status" value="1"/>
</dbReference>
<dbReference type="FunFam" id="3.90.70.10:FF:000023">
    <property type="entry name" value="Senescence-specific cysteine protease SAG39"/>
    <property type="match status" value="1"/>
</dbReference>
<keyword evidence="2" id="KW-0645">Protease</keyword>
<gene>
    <name evidence="11" type="ORF">DM860_008018</name>
</gene>
<dbReference type="Pfam" id="PF00112">
    <property type="entry name" value="Peptidase_C1"/>
    <property type="match status" value="1"/>
</dbReference>
<feature type="domain" description="Peptidase C1A papain C-terminal" evidence="9">
    <location>
        <begin position="146"/>
        <end position="360"/>
    </location>
</feature>
<feature type="compositionally biased region" description="Low complexity" evidence="7">
    <location>
        <begin position="123"/>
        <end position="134"/>
    </location>
</feature>
<evidence type="ECO:0000256" key="6">
    <source>
        <dbReference type="ARBA" id="ARBA00023157"/>
    </source>
</evidence>
<evidence type="ECO:0000256" key="8">
    <source>
        <dbReference type="SAM" id="SignalP"/>
    </source>
</evidence>
<evidence type="ECO:0000256" key="7">
    <source>
        <dbReference type="SAM" id="MobiDB-lite"/>
    </source>
</evidence>
<evidence type="ECO:0000256" key="2">
    <source>
        <dbReference type="ARBA" id="ARBA00022670"/>
    </source>
</evidence>
<dbReference type="GO" id="GO:0006508">
    <property type="term" value="P:proteolysis"/>
    <property type="evidence" value="ECO:0007669"/>
    <property type="project" value="UniProtKB-KW"/>
</dbReference>
<keyword evidence="3 8" id="KW-0732">Signal</keyword>
<comment type="similarity">
    <text evidence="1">Belongs to the peptidase C1 family.</text>
</comment>
<feature type="region of interest" description="Disordered" evidence="7">
    <location>
        <begin position="112"/>
        <end position="137"/>
    </location>
</feature>
<protein>
    <submittedName>
        <fullName evidence="11">Uncharacterized protein</fullName>
    </submittedName>
</protein>
<dbReference type="SMART" id="SM00848">
    <property type="entry name" value="Inhibitor_I29"/>
    <property type="match status" value="1"/>
</dbReference>
<dbReference type="InterPro" id="IPR013201">
    <property type="entry name" value="Prot_inhib_I29"/>
</dbReference>
<name>A0A328DX80_9ASTE</name>
<dbReference type="InterPro" id="IPR025661">
    <property type="entry name" value="Pept_asp_AS"/>
</dbReference>
<evidence type="ECO:0000256" key="4">
    <source>
        <dbReference type="ARBA" id="ARBA00022801"/>
    </source>
</evidence>
<dbReference type="GO" id="GO:0008234">
    <property type="term" value="F:cysteine-type peptidase activity"/>
    <property type="evidence" value="ECO:0007669"/>
    <property type="project" value="UniProtKB-KW"/>
</dbReference>
<dbReference type="AlphaFoldDB" id="A0A328DX80"/>
<sequence>MMGDKSWLFTVAAAIICTAATVRGGAYNPTPGAPTSSSPMQEKHEKWMKVYGRSYNGDAERAKRFYIFKKNVEYIEAFNKGYGKKRSYKLGVNQFADLTNEEFLARKTGFQGIPRQHNMPSGNNNSNSNNNNNNKTPFRYGNVTSVPESINWKKKGAVTGVKDQHRCGSCWAFCAVAAVEGIHQISTGKLLSLSEQQLVDCDVSRADQGCAGGLMHTAYKFIIKNKGLATEADYPYTGLNGTCTTVAAAAKIKGFEDVPADNETALLHAAAHQPVSVAVEASGKAFQFYHSGVFTGHCGTKLDHAVTIVGYGKTKQGMKYWLVKNSWGKLWGEKGFMRMKRGIRDKKGLCGLAMMASYPTL</sequence>
<dbReference type="InterPro" id="IPR013128">
    <property type="entry name" value="Peptidase_C1A"/>
</dbReference>
<evidence type="ECO:0000256" key="1">
    <source>
        <dbReference type="ARBA" id="ARBA00008455"/>
    </source>
</evidence>
<dbReference type="Pfam" id="PF08246">
    <property type="entry name" value="Inhibitor_I29"/>
    <property type="match status" value="1"/>
</dbReference>
<accession>A0A328DX80</accession>
<evidence type="ECO:0000256" key="5">
    <source>
        <dbReference type="ARBA" id="ARBA00022807"/>
    </source>
</evidence>
<dbReference type="EMBL" id="NQVE01000067">
    <property type="protein sequence ID" value="RAL50344.1"/>
    <property type="molecule type" value="Genomic_DNA"/>
</dbReference>
<keyword evidence="6" id="KW-1015">Disulfide bond</keyword>
<dbReference type="PANTHER" id="PTHR12411">
    <property type="entry name" value="CYSTEINE PROTEASE FAMILY C1-RELATED"/>
    <property type="match status" value="1"/>
</dbReference>
<keyword evidence="4" id="KW-0378">Hydrolase</keyword>
<dbReference type="SMART" id="SM00645">
    <property type="entry name" value="Pept_C1"/>
    <property type="match status" value="1"/>
</dbReference>
<evidence type="ECO:0000313" key="12">
    <source>
        <dbReference type="Proteomes" id="UP000249390"/>
    </source>
</evidence>
<comment type="caution">
    <text evidence="11">The sequence shown here is derived from an EMBL/GenBank/DDBJ whole genome shotgun (WGS) entry which is preliminary data.</text>
</comment>
<dbReference type="Proteomes" id="UP000249390">
    <property type="component" value="Unassembled WGS sequence"/>
</dbReference>
<dbReference type="PROSITE" id="PS00139">
    <property type="entry name" value="THIOL_PROTEASE_CYS"/>
    <property type="match status" value="1"/>
</dbReference>
<evidence type="ECO:0000313" key="11">
    <source>
        <dbReference type="EMBL" id="RAL50344.1"/>
    </source>
</evidence>
<evidence type="ECO:0000259" key="9">
    <source>
        <dbReference type="SMART" id="SM00645"/>
    </source>
</evidence>
<evidence type="ECO:0000256" key="3">
    <source>
        <dbReference type="ARBA" id="ARBA00022729"/>
    </source>
</evidence>
<feature type="domain" description="Cathepsin propeptide inhibitor" evidence="10">
    <location>
        <begin position="44"/>
        <end position="103"/>
    </location>
</feature>
<dbReference type="PROSITE" id="PS00639">
    <property type="entry name" value="THIOL_PROTEASE_HIS"/>
    <property type="match status" value="1"/>
</dbReference>
<dbReference type="InterPro" id="IPR000169">
    <property type="entry name" value="Pept_cys_AS"/>
</dbReference>
<keyword evidence="12" id="KW-1185">Reference proteome</keyword>
<dbReference type="PRINTS" id="PR00705">
    <property type="entry name" value="PAPAIN"/>
</dbReference>
<feature type="chain" id="PRO_5018648573" evidence="8">
    <location>
        <begin position="25"/>
        <end position="361"/>
    </location>
</feature>
<dbReference type="CDD" id="cd02248">
    <property type="entry name" value="Peptidase_C1A"/>
    <property type="match status" value="1"/>
</dbReference>
<dbReference type="InterPro" id="IPR000668">
    <property type="entry name" value="Peptidase_C1A_C"/>
</dbReference>